<protein>
    <recommendedName>
        <fullName evidence="2">Glycosyltransferase 2-like domain-containing protein</fullName>
    </recommendedName>
</protein>
<dbReference type="EMBL" id="UINC01177722">
    <property type="protein sequence ID" value="SVD85510.1"/>
    <property type="molecule type" value="Genomic_DNA"/>
</dbReference>
<gene>
    <name evidence="1" type="ORF">METZ01_LOCUS438364</name>
</gene>
<organism evidence="1">
    <name type="scientific">marine metagenome</name>
    <dbReference type="NCBI Taxonomy" id="408172"/>
    <lineage>
        <taxon>unclassified sequences</taxon>
        <taxon>metagenomes</taxon>
        <taxon>ecological metagenomes</taxon>
    </lineage>
</organism>
<sequence>MTGGTEVLPSVGVIVPNHDRIDQLVEAVESVQDQTYTGRVQTYVVYRPRPEFDQVLRRWGDS</sequence>
<dbReference type="InterPro" id="IPR029044">
    <property type="entry name" value="Nucleotide-diphossugar_trans"/>
</dbReference>
<proteinExistence type="predicted"/>
<dbReference type="SUPFAM" id="SSF53448">
    <property type="entry name" value="Nucleotide-diphospho-sugar transferases"/>
    <property type="match status" value="1"/>
</dbReference>
<evidence type="ECO:0008006" key="2">
    <source>
        <dbReference type="Google" id="ProtNLM"/>
    </source>
</evidence>
<dbReference type="AlphaFoldDB" id="A0A382YR25"/>
<feature type="non-terminal residue" evidence="1">
    <location>
        <position position="62"/>
    </location>
</feature>
<name>A0A382YR25_9ZZZZ</name>
<reference evidence="1" key="1">
    <citation type="submission" date="2018-05" db="EMBL/GenBank/DDBJ databases">
        <authorList>
            <person name="Lanie J.A."/>
            <person name="Ng W.-L."/>
            <person name="Kazmierczak K.M."/>
            <person name="Andrzejewski T.M."/>
            <person name="Davidsen T.M."/>
            <person name="Wayne K.J."/>
            <person name="Tettelin H."/>
            <person name="Glass J.I."/>
            <person name="Rusch D."/>
            <person name="Podicherti R."/>
            <person name="Tsui H.-C.T."/>
            <person name="Winkler M.E."/>
        </authorList>
    </citation>
    <scope>NUCLEOTIDE SEQUENCE</scope>
</reference>
<evidence type="ECO:0000313" key="1">
    <source>
        <dbReference type="EMBL" id="SVD85510.1"/>
    </source>
</evidence>
<accession>A0A382YR25</accession>